<proteinExistence type="inferred from homology"/>
<dbReference type="InterPro" id="IPR006225">
    <property type="entry name" value="PsdUridine_synth_RluC/D"/>
</dbReference>
<dbReference type="InterPro" id="IPR006145">
    <property type="entry name" value="PsdUridine_synth_RsuA/RluA"/>
</dbReference>
<dbReference type="InterPro" id="IPR050188">
    <property type="entry name" value="RluA_PseudoU_synthase"/>
</dbReference>
<dbReference type="SUPFAM" id="SSF55120">
    <property type="entry name" value="Pseudouridine synthase"/>
    <property type="match status" value="1"/>
</dbReference>
<dbReference type="InterPro" id="IPR020103">
    <property type="entry name" value="PsdUridine_synth_cat_dom_sf"/>
</dbReference>
<dbReference type="PANTHER" id="PTHR21600">
    <property type="entry name" value="MITOCHONDRIAL RNA PSEUDOURIDINE SYNTHASE"/>
    <property type="match status" value="1"/>
</dbReference>
<keyword evidence="2 4" id="KW-0413">Isomerase</keyword>
<dbReference type="EMBL" id="JBHUMK010000043">
    <property type="protein sequence ID" value="MFD2609730.1"/>
    <property type="molecule type" value="Genomic_DNA"/>
</dbReference>
<dbReference type="InterPro" id="IPR006224">
    <property type="entry name" value="PsdUridine_synth_RluA-like_CS"/>
</dbReference>
<evidence type="ECO:0000256" key="2">
    <source>
        <dbReference type="RuleBase" id="RU362028"/>
    </source>
</evidence>
<protein>
    <recommendedName>
        <fullName evidence="2">Pseudouridine synthase</fullName>
        <ecNumber evidence="2">5.4.99.-</ecNumber>
    </recommendedName>
</protein>
<comment type="catalytic activity">
    <reaction evidence="2">
        <text>a uridine in RNA = a pseudouridine in RNA</text>
        <dbReference type="Rhea" id="RHEA:48348"/>
        <dbReference type="Rhea" id="RHEA-COMP:12068"/>
        <dbReference type="Rhea" id="RHEA-COMP:12069"/>
        <dbReference type="ChEBI" id="CHEBI:65314"/>
        <dbReference type="ChEBI" id="CHEBI:65315"/>
    </reaction>
</comment>
<dbReference type="EC" id="5.4.99.-" evidence="2"/>
<comment type="similarity">
    <text evidence="1 2">Belongs to the pseudouridine synthase RluA family.</text>
</comment>
<dbReference type="RefSeq" id="WP_386845333.1">
    <property type="nucleotide sequence ID" value="NZ_JBHUMK010000043.1"/>
</dbReference>
<comment type="function">
    <text evidence="2">Responsible for synthesis of pseudouridine from uracil.</text>
</comment>
<name>A0ABW5P3Z3_9DEIO</name>
<dbReference type="NCBIfam" id="TIGR00005">
    <property type="entry name" value="rluA_subfam"/>
    <property type="match status" value="1"/>
</dbReference>
<feature type="domain" description="Pseudouridine synthase RsuA/RluA-like" evidence="3">
    <location>
        <begin position="89"/>
        <end position="235"/>
    </location>
</feature>
<comment type="caution">
    <text evidence="4">The sequence shown here is derived from an EMBL/GenBank/DDBJ whole genome shotgun (WGS) entry which is preliminary data.</text>
</comment>
<organism evidence="4 5">
    <name type="scientific">Deinococcus taklimakanensis</name>
    <dbReference type="NCBI Taxonomy" id="536443"/>
    <lineage>
        <taxon>Bacteria</taxon>
        <taxon>Thermotogati</taxon>
        <taxon>Deinococcota</taxon>
        <taxon>Deinococci</taxon>
        <taxon>Deinococcales</taxon>
        <taxon>Deinococcaceae</taxon>
        <taxon>Deinococcus</taxon>
    </lineage>
</organism>
<dbReference type="Proteomes" id="UP001597475">
    <property type="component" value="Unassembled WGS sequence"/>
</dbReference>
<dbReference type="PANTHER" id="PTHR21600:SF88">
    <property type="entry name" value="RNA PSEUDOURIDINE SYNTHASE 5"/>
    <property type="match status" value="1"/>
</dbReference>
<sequence length="296" mass="31364">MPPNAGHAYASRVQRAADSVLAYLCAEFPQAAPEVWAARLAAGEVEVDGVQVTGNERLRAGQRLVWHRPPWQEEAAPLHYDVLHEDAGLLAVNKPSGLPTLPGGGFQERTLLHLVRRAYPGASPLHRLGRGTSGVVLFARNGEAGAALSRAWRDGAVDKVYRALASGTPGWDTQEITTPIGPVSHPKLGQVYAAHPAGKPSRSVARALERRAGSTLLDVTIHTGRPHQIRIHLASVGHPLLGDPLYAPGGLPLPDALPGDLGYLLHAHTLSFTHPLGGQVMTVTAPPPPELVSGRS</sequence>
<evidence type="ECO:0000313" key="5">
    <source>
        <dbReference type="Proteomes" id="UP001597475"/>
    </source>
</evidence>
<dbReference type="Gene3D" id="3.30.2350.10">
    <property type="entry name" value="Pseudouridine synthase"/>
    <property type="match status" value="1"/>
</dbReference>
<evidence type="ECO:0000259" key="3">
    <source>
        <dbReference type="Pfam" id="PF00849"/>
    </source>
</evidence>
<dbReference type="Pfam" id="PF00849">
    <property type="entry name" value="PseudoU_synth_2"/>
    <property type="match status" value="1"/>
</dbReference>
<evidence type="ECO:0000256" key="1">
    <source>
        <dbReference type="ARBA" id="ARBA00010876"/>
    </source>
</evidence>
<dbReference type="PROSITE" id="PS01129">
    <property type="entry name" value="PSI_RLU"/>
    <property type="match status" value="1"/>
</dbReference>
<keyword evidence="5" id="KW-1185">Reference proteome</keyword>
<dbReference type="CDD" id="cd02869">
    <property type="entry name" value="PseudoU_synth_RluA_like"/>
    <property type="match status" value="1"/>
</dbReference>
<evidence type="ECO:0000313" key="4">
    <source>
        <dbReference type="EMBL" id="MFD2609730.1"/>
    </source>
</evidence>
<accession>A0ABW5P3Z3</accession>
<dbReference type="GO" id="GO:0016853">
    <property type="term" value="F:isomerase activity"/>
    <property type="evidence" value="ECO:0007669"/>
    <property type="project" value="UniProtKB-KW"/>
</dbReference>
<gene>
    <name evidence="4" type="ORF">ACFSR9_09830</name>
</gene>
<reference evidence="5" key="1">
    <citation type="journal article" date="2019" name="Int. J. Syst. Evol. Microbiol.">
        <title>The Global Catalogue of Microorganisms (GCM) 10K type strain sequencing project: providing services to taxonomists for standard genome sequencing and annotation.</title>
        <authorList>
            <consortium name="The Broad Institute Genomics Platform"/>
            <consortium name="The Broad Institute Genome Sequencing Center for Infectious Disease"/>
            <person name="Wu L."/>
            <person name="Ma J."/>
        </authorList>
    </citation>
    <scope>NUCLEOTIDE SEQUENCE [LARGE SCALE GENOMIC DNA]</scope>
    <source>
        <strain evidence="5">KCTC 33842</strain>
    </source>
</reference>